<evidence type="ECO:0000313" key="4">
    <source>
        <dbReference type="Proteomes" id="UP000646365"/>
    </source>
</evidence>
<dbReference type="Proteomes" id="UP000646365">
    <property type="component" value="Unassembled WGS sequence"/>
</dbReference>
<dbReference type="EMBL" id="BMJQ01000004">
    <property type="protein sequence ID" value="GGF13511.1"/>
    <property type="molecule type" value="Genomic_DNA"/>
</dbReference>
<feature type="region of interest" description="Disordered" evidence="1">
    <location>
        <begin position="26"/>
        <end position="97"/>
    </location>
</feature>
<evidence type="ECO:0000256" key="2">
    <source>
        <dbReference type="SAM" id="SignalP"/>
    </source>
</evidence>
<comment type="caution">
    <text evidence="3">The sequence shown here is derived from an EMBL/GenBank/DDBJ whole genome shotgun (WGS) entry which is preliminary data.</text>
</comment>
<reference evidence="3" key="1">
    <citation type="journal article" date="2014" name="Int. J. Syst. Evol. Microbiol.">
        <title>Complete genome sequence of Corynebacterium casei LMG S-19264T (=DSM 44701T), isolated from a smear-ripened cheese.</title>
        <authorList>
            <consortium name="US DOE Joint Genome Institute (JGI-PGF)"/>
            <person name="Walter F."/>
            <person name="Albersmeier A."/>
            <person name="Kalinowski J."/>
            <person name="Ruckert C."/>
        </authorList>
    </citation>
    <scope>NUCLEOTIDE SEQUENCE</scope>
    <source>
        <strain evidence="3">CGMCC 1.15725</strain>
    </source>
</reference>
<feature type="signal peptide" evidence="2">
    <location>
        <begin position="1"/>
        <end position="29"/>
    </location>
</feature>
<evidence type="ECO:0000256" key="1">
    <source>
        <dbReference type="SAM" id="MobiDB-lite"/>
    </source>
</evidence>
<protein>
    <submittedName>
        <fullName evidence="3">Uncharacterized protein</fullName>
    </submittedName>
</protein>
<gene>
    <name evidence="3" type="ORF">GCM10011611_19020</name>
</gene>
<dbReference type="AlphaFoldDB" id="A0A8J2YSQ5"/>
<sequence length="185" mass="19553">MTRPARVWPGRRTAVSVLLAILVAGCANKPAPPPPATTPEPLTEAPSQPPAKVPVPKRKPSPPSEPANATIGTPEPLHPEPTIPPTPTPSPATGPTVVTLDGLEASAVEARLGPPQAQADSPPAVVWRYAADDCAVDVYFYQDLKSGALRALFVDVKGDDRSDQRRDVCLQRLVERHAADAPPPR</sequence>
<keyword evidence="4" id="KW-1185">Reference proteome</keyword>
<feature type="compositionally biased region" description="Pro residues" evidence="1">
    <location>
        <begin position="79"/>
        <end position="92"/>
    </location>
</feature>
<feature type="chain" id="PRO_5035259403" evidence="2">
    <location>
        <begin position="30"/>
        <end position="185"/>
    </location>
</feature>
<proteinExistence type="predicted"/>
<reference evidence="3" key="2">
    <citation type="submission" date="2020-09" db="EMBL/GenBank/DDBJ databases">
        <authorList>
            <person name="Sun Q."/>
            <person name="Zhou Y."/>
        </authorList>
    </citation>
    <scope>NUCLEOTIDE SEQUENCE</scope>
    <source>
        <strain evidence="3">CGMCC 1.15725</strain>
    </source>
</reference>
<name>A0A8J2YSQ5_9PROT</name>
<evidence type="ECO:0000313" key="3">
    <source>
        <dbReference type="EMBL" id="GGF13511.1"/>
    </source>
</evidence>
<keyword evidence="2" id="KW-0732">Signal</keyword>
<organism evidence="3 4">
    <name type="scientific">Aliidongia dinghuensis</name>
    <dbReference type="NCBI Taxonomy" id="1867774"/>
    <lineage>
        <taxon>Bacteria</taxon>
        <taxon>Pseudomonadati</taxon>
        <taxon>Pseudomonadota</taxon>
        <taxon>Alphaproteobacteria</taxon>
        <taxon>Rhodospirillales</taxon>
        <taxon>Dongiaceae</taxon>
        <taxon>Aliidongia</taxon>
    </lineage>
</organism>
<accession>A0A8J2YSQ5</accession>
<dbReference type="PROSITE" id="PS51257">
    <property type="entry name" value="PROKAR_LIPOPROTEIN"/>
    <property type="match status" value="1"/>
</dbReference>